<proteinExistence type="predicted"/>
<feature type="domain" description="DDE-1" evidence="2">
    <location>
        <begin position="5"/>
        <end position="88"/>
    </location>
</feature>
<feature type="compositionally biased region" description="Basic residues" evidence="1">
    <location>
        <begin position="172"/>
        <end position="184"/>
    </location>
</feature>
<dbReference type="InterPro" id="IPR004875">
    <property type="entry name" value="DDE_SF_endonuclease_dom"/>
</dbReference>
<organism evidence="3 4">
    <name type="scientific">Phytophthora cactorum</name>
    <dbReference type="NCBI Taxonomy" id="29920"/>
    <lineage>
        <taxon>Eukaryota</taxon>
        <taxon>Sar</taxon>
        <taxon>Stramenopiles</taxon>
        <taxon>Oomycota</taxon>
        <taxon>Peronosporomycetes</taxon>
        <taxon>Peronosporales</taxon>
        <taxon>Peronosporaceae</taxon>
        <taxon>Phytophthora</taxon>
    </lineage>
</organism>
<dbReference type="Pfam" id="PF03184">
    <property type="entry name" value="DDE_1"/>
    <property type="match status" value="1"/>
</dbReference>
<comment type="caution">
    <text evidence="3">The sequence shown here is derived from an EMBL/GenBank/DDBJ whole genome shotgun (WGS) entry which is preliminary data.</text>
</comment>
<dbReference type="VEuPathDB" id="FungiDB:PC110_g6486"/>
<dbReference type="Proteomes" id="UP000251314">
    <property type="component" value="Unassembled WGS sequence"/>
</dbReference>
<dbReference type="EMBL" id="MJFZ01000117">
    <property type="protein sequence ID" value="RAW37235.1"/>
    <property type="molecule type" value="Genomic_DNA"/>
</dbReference>
<gene>
    <name evidence="3" type="ORF">PC110_g6486</name>
</gene>
<protein>
    <recommendedName>
        <fullName evidence="2">DDE-1 domain-containing protein</fullName>
    </recommendedName>
</protein>
<reference evidence="3 4" key="1">
    <citation type="submission" date="2018-01" db="EMBL/GenBank/DDBJ databases">
        <title>Draft genome of the strawberry crown rot pathogen Phytophthora cactorum.</title>
        <authorList>
            <person name="Armitage A.D."/>
            <person name="Lysoe E."/>
            <person name="Nellist C.F."/>
            <person name="Harrison R.J."/>
            <person name="Brurberg M.B."/>
        </authorList>
    </citation>
    <scope>NUCLEOTIDE SEQUENCE [LARGE SCALE GENOMIC DNA]</scope>
    <source>
        <strain evidence="3 4">10300</strain>
    </source>
</reference>
<evidence type="ECO:0000259" key="2">
    <source>
        <dbReference type="Pfam" id="PF03184"/>
    </source>
</evidence>
<dbReference type="GO" id="GO:0003676">
    <property type="term" value="F:nucleic acid binding"/>
    <property type="evidence" value="ECO:0007669"/>
    <property type="project" value="InterPro"/>
</dbReference>
<dbReference type="OrthoDB" id="111519at2759"/>
<evidence type="ECO:0000313" key="3">
    <source>
        <dbReference type="EMBL" id="RAW37235.1"/>
    </source>
</evidence>
<feature type="region of interest" description="Disordered" evidence="1">
    <location>
        <begin position="172"/>
        <end position="214"/>
    </location>
</feature>
<keyword evidence="4" id="KW-1185">Reference proteome</keyword>
<feature type="compositionally biased region" description="Low complexity" evidence="1">
    <location>
        <begin position="203"/>
        <end position="213"/>
    </location>
</feature>
<evidence type="ECO:0000256" key="1">
    <source>
        <dbReference type="SAM" id="MobiDB-lite"/>
    </source>
</evidence>
<dbReference type="AlphaFoldDB" id="A0A329SKM8"/>
<accession>A0A329SKM8</accession>
<dbReference type="STRING" id="29920.A0A329SKM8"/>
<sequence>MNGHLFTQRLRFVVASVLDDVQRPLLLVLDGSRSHFSADIVLEAERLDVLLLFLPANTAHLHQPLDVAVFSTFKVKLRPLTDMHMGETGSSSVDKEKASVMASTAWLECKMGENVKVGFAGCGLFPPSKPRMNACIANFACNGTPATKRVRKTATVAGRLLTRKVLEEIARPPKKPKKEVKPKRSMAFSNLSQTKKAPKAKKVVNANKPKTTTPINLLESKPVETTPQTSVVMEAIV</sequence>
<evidence type="ECO:0000313" key="4">
    <source>
        <dbReference type="Proteomes" id="UP000251314"/>
    </source>
</evidence>
<name>A0A329SKM8_9STRA</name>